<evidence type="ECO:0000313" key="1">
    <source>
        <dbReference type="EMBL" id="JAD53927.1"/>
    </source>
</evidence>
<protein>
    <submittedName>
        <fullName evidence="1">Uncharacterized protein</fullName>
    </submittedName>
</protein>
<name>A0A0A9B3M3_ARUDO</name>
<reference evidence="1" key="2">
    <citation type="journal article" date="2015" name="Data Brief">
        <title>Shoot transcriptome of the giant reed, Arundo donax.</title>
        <authorList>
            <person name="Barrero R.A."/>
            <person name="Guerrero F.D."/>
            <person name="Moolhuijzen P."/>
            <person name="Goolsby J.A."/>
            <person name="Tidwell J."/>
            <person name="Bellgard S.E."/>
            <person name="Bellgard M.I."/>
        </authorList>
    </citation>
    <scope>NUCLEOTIDE SEQUENCE</scope>
    <source>
        <tissue evidence="1">Shoot tissue taken approximately 20 cm above the soil surface</tissue>
    </source>
</reference>
<proteinExistence type="predicted"/>
<organism evidence="1">
    <name type="scientific">Arundo donax</name>
    <name type="common">Giant reed</name>
    <name type="synonym">Donax arundinaceus</name>
    <dbReference type="NCBI Taxonomy" id="35708"/>
    <lineage>
        <taxon>Eukaryota</taxon>
        <taxon>Viridiplantae</taxon>
        <taxon>Streptophyta</taxon>
        <taxon>Embryophyta</taxon>
        <taxon>Tracheophyta</taxon>
        <taxon>Spermatophyta</taxon>
        <taxon>Magnoliopsida</taxon>
        <taxon>Liliopsida</taxon>
        <taxon>Poales</taxon>
        <taxon>Poaceae</taxon>
        <taxon>PACMAD clade</taxon>
        <taxon>Arundinoideae</taxon>
        <taxon>Arundineae</taxon>
        <taxon>Arundo</taxon>
    </lineage>
</organism>
<sequence length="33" mass="3961">MQQEIPKNYHKQHEMAPLDWGRLFSISPLFCSQ</sequence>
<dbReference type="AlphaFoldDB" id="A0A0A9B3M3"/>
<accession>A0A0A9B3M3</accession>
<dbReference type="EMBL" id="GBRH01243968">
    <property type="protein sequence ID" value="JAD53927.1"/>
    <property type="molecule type" value="Transcribed_RNA"/>
</dbReference>
<reference evidence="1" key="1">
    <citation type="submission" date="2014-09" db="EMBL/GenBank/DDBJ databases">
        <authorList>
            <person name="Magalhaes I.L.F."/>
            <person name="Oliveira U."/>
            <person name="Santos F.R."/>
            <person name="Vidigal T.H.D.A."/>
            <person name="Brescovit A.D."/>
            <person name="Santos A.J."/>
        </authorList>
    </citation>
    <scope>NUCLEOTIDE SEQUENCE</scope>
    <source>
        <tissue evidence="1">Shoot tissue taken approximately 20 cm above the soil surface</tissue>
    </source>
</reference>